<reference evidence="1 2" key="1">
    <citation type="submission" date="2020-05" db="EMBL/GenBank/DDBJ databases">
        <title>Whole genome shotgun sequence of Streptomyces fulvorobeus NBRC 15897.</title>
        <authorList>
            <person name="Komaki H."/>
            <person name="Tamura T."/>
        </authorList>
    </citation>
    <scope>NUCLEOTIDE SEQUENCE [LARGE SCALE GENOMIC DNA]</scope>
    <source>
        <strain evidence="1 2">NBRC 15897</strain>
    </source>
</reference>
<comment type="caution">
    <text evidence="1">The sequence shown here is derived from an EMBL/GenBank/DDBJ whole genome shotgun (WGS) entry which is preliminary data.</text>
</comment>
<gene>
    <name evidence="1" type="ORF">Sfulv_01190</name>
</gene>
<proteinExistence type="predicted"/>
<keyword evidence="2" id="KW-1185">Reference proteome</keyword>
<dbReference type="AlphaFoldDB" id="A0A7J0BYJ8"/>
<accession>A0A7J0BYJ8</accession>
<dbReference type="EMBL" id="BLWC01000001">
    <property type="protein sequence ID" value="GFM95308.1"/>
    <property type="molecule type" value="Genomic_DNA"/>
</dbReference>
<dbReference type="Proteomes" id="UP000498980">
    <property type="component" value="Unassembled WGS sequence"/>
</dbReference>
<name>A0A7J0BYJ8_9ACTN</name>
<evidence type="ECO:0000313" key="1">
    <source>
        <dbReference type="EMBL" id="GFM95308.1"/>
    </source>
</evidence>
<organism evidence="1 2">
    <name type="scientific">Streptomyces fulvorobeus</name>
    <dbReference type="NCBI Taxonomy" id="284028"/>
    <lineage>
        <taxon>Bacteria</taxon>
        <taxon>Bacillati</taxon>
        <taxon>Actinomycetota</taxon>
        <taxon>Actinomycetes</taxon>
        <taxon>Kitasatosporales</taxon>
        <taxon>Streptomycetaceae</taxon>
        <taxon>Streptomyces</taxon>
    </lineage>
</organism>
<sequence length="183" mass="19796">MVCSFRICTETTGTGSPAEDWTADCRSSGPRTPRAFSRAIGLRTWQSHTLVRDRTQVHVTALPGRHGPGLVQAFLPPVMGSLLEFGPRGVPPLLRLYITGNTLMFPGIKEISRRHPDLHLAVPQLGGTTLPGGLLVTMDARSPLSDFLAEADRGGFAADVVRCGRGEQVQVGLSADDVRRMPW</sequence>
<dbReference type="Gene3D" id="3.60.15.10">
    <property type="entry name" value="Ribonuclease Z/Hydroxyacylglutathione hydrolase-like"/>
    <property type="match status" value="1"/>
</dbReference>
<dbReference type="InterPro" id="IPR036866">
    <property type="entry name" value="RibonucZ/Hydroxyglut_hydro"/>
</dbReference>
<evidence type="ECO:0000313" key="2">
    <source>
        <dbReference type="Proteomes" id="UP000498980"/>
    </source>
</evidence>
<protein>
    <submittedName>
        <fullName evidence="1">Uncharacterized protein</fullName>
    </submittedName>
</protein>